<dbReference type="PROSITE" id="PS50194">
    <property type="entry name" value="FILAMIN_REPEAT"/>
    <property type="match status" value="2"/>
</dbReference>
<dbReference type="InterPro" id="IPR013783">
    <property type="entry name" value="Ig-like_fold"/>
</dbReference>
<evidence type="ECO:0000256" key="1">
    <source>
        <dbReference type="ARBA" id="ARBA00009238"/>
    </source>
</evidence>
<keyword evidence="4" id="KW-1185">Reference proteome</keyword>
<organism evidence="4 6">
    <name type="scientific">Drosophila arizonae</name>
    <name type="common">Fruit fly</name>
    <dbReference type="NCBI Taxonomy" id="7263"/>
    <lineage>
        <taxon>Eukaryota</taxon>
        <taxon>Metazoa</taxon>
        <taxon>Ecdysozoa</taxon>
        <taxon>Arthropoda</taxon>
        <taxon>Hexapoda</taxon>
        <taxon>Insecta</taxon>
        <taxon>Pterygota</taxon>
        <taxon>Neoptera</taxon>
        <taxon>Endopterygota</taxon>
        <taxon>Diptera</taxon>
        <taxon>Brachycera</taxon>
        <taxon>Muscomorpha</taxon>
        <taxon>Ephydroidea</taxon>
        <taxon>Drosophilidae</taxon>
        <taxon>Drosophila</taxon>
    </lineage>
</organism>
<sequence length="292" mass="31460">MFRVSQEIRLNTSAAGAAGQPQGLADVGDVSSSTESCCIFGRYQRTPDADAYPTEPPHVYVAPELTDAGKVQLLHLPSGAVRVNSTISFVIKRNGVKGNFDVRLETPSGQHGAPLQLTQLDPERFQVECQLTQAGLYKVHIKCNSVPLPKSPYIIVTIAGAATPIEDGNEHAASKPSSKCPIYSSVHISNVCYAVPHFESDASKVQSRGLGLTHVNLLERNEFTVDASSAGSNMLFVGILGPQGPCDEVLVKHLGRHVYRVAYQVREPGDYTLVVKWGEQHIPGSPFSLSAE</sequence>
<feature type="repeat" description="Filamin" evidence="3">
    <location>
        <begin position="197"/>
        <end position="291"/>
    </location>
</feature>
<dbReference type="SUPFAM" id="SSF81296">
    <property type="entry name" value="E set domains"/>
    <property type="match status" value="2"/>
</dbReference>
<proteinExistence type="inferred from homology"/>
<name>A0ABM1Q1D8_DROAR</name>
<evidence type="ECO:0000313" key="4">
    <source>
        <dbReference type="Proteomes" id="UP000694904"/>
    </source>
</evidence>
<dbReference type="Proteomes" id="UP000694904">
    <property type="component" value="Chromosome 2"/>
</dbReference>
<evidence type="ECO:0000256" key="3">
    <source>
        <dbReference type="PROSITE-ProRule" id="PRU00087"/>
    </source>
</evidence>
<dbReference type="PANTHER" id="PTHR38537:SF8">
    <property type="entry name" value="FILAMIN-A"/>
    <property type="match status" value="1"/>
</dbReference>
<gene>
    <name evidence="5 6" type="primary">LOC108620815</name>
</gene>
<dbReference type="GeneID" id="108620815"/>
<evidence type="ECO:0000256" key="2">
    <source>
        <dbReference type="ARBA" id="ARBA00022737"/>
    </source>
</evidence>
<dbReference type="Pfam" id="PF00630">
    <property type="entry name" value="Filamin"/>
    <property type="match status" value="2"/>
</dbReference>
<comment type="similarity">
    <text evidence="1">Belongs to the filamin family.</text>
</comment>
<dbReference type="InterPro" id="IPR014756">
    <property type="entry name" value="Ig_E-set"/>
</dbReference>
<accession>A0ABM1Q1D8</accession>
<dbReference type="InterPro" id="IPR044801">
    <property type="entry name" value="Filamin"/>
</dbReference>
<dbReference type="SMART" id="SM00557">
    <property type="entry name" value="IG_FLMN"/>
    <property type="match status" value="2"/>
</dbReference>
<evidence type="ECO:0000313" key="6">
    <source>
        <dbReference type="RefSeq" id="XP_017873274.1"/>
    </source>
</evidence>
<dbReference type="RefSeq" id="XP_017873274.1">
    <property type="nucleotide sequence ID" value="XM_018017785.1"/>
</dbReference>
<reference evidence="5 6" key="3">
    <citation type="submission" date="2025-05" db="UniProtKB">
        <authorList>
            <consortium name="RefSeq"/>
        </authorList>
    </citation>
    <scope>IDENTIFICATION</scope>
    <source>
        <tissue evidence="5 6">Whole organism</tissue>
    </source>
</reference>
<dbReference type="InterPro" id="IPR001298">
    <property type="entry name" value="Filamin/ABP280_rpt"/>
</dbReference>
<keyword evidence="2" id="KW-0677">Repeat</keyword>
<dbReference type="InterPro" id="IPR017868">
    <property type="entry name" value="Filamin/ABP280_repeat-like"/>
</dbReference>
<dbReference type="RefSeq" id="XP_017873273.1">
    <property type="nucleotide sequence ID" value="XM_018017784.1"/>
</dbReference>
<dbReference type="Gene3D" id="2.60.40.10">
    <property type="entry name" value="Immunoglobulins"/>
    <property type="match status" value="2"/>
</dbReference>
<feature type="repeat" description="Filamin" evidence="3">
    <location>
        <begin position="63"/>
        <end position="157"/>
    </location>
</feature>
<evidence type="ECO:0000313" key="5">
    <source>
        <dbReference type="RefSeq" id="XP_017873273.1"/>
    </source>
</evidence>
<dbReference type="PANTHER" id="PTHR38537">
    <property type="entry name" value="JITTERBUG, ISOFORM N"/>
    <property type="match status" value="1"/>
</dbReference>
<reference evidence="4" key="1">
    <citation type="journal article" date="1997" name="Nucleic Acids Res.">
        <title>tRNAscan-SE: a program for improved detection of transfer RNA genes in genomic sequence.</title>
        <authorList>
            <person name="Lowe T.M."/>
            <person name="Eddy S.R."/>
        </authorList>
    </citation>
    <scope>NUCLEOTIDE SEQUENCE [LARGE SCALE GENOMIC DNA]</scope>
</reference>
<protein>
    <submittedName>
        <fullName evidence="5 6">Filamin-B isoform X1</fullName>
    </submittedName>
</protein>
<reference evidence="4" key="2">
    <citation type="journal article" date="2016" name="G3 (Bethesda)">
        <title>Genome Evolution in Three Species of Cactophilic Drosophila.</title>
        <authorList>
            <person name="Sanchez-Flores A."/>
            <person name="Penazola F."/>
            <person name="Carpinteyro-Ponce J."/>
            <person name="Nazario-Yepiz N."/>
            <person name="Abreu-Goodger C."/>
            <person name="Machado C.A."/>
            <person name="Markow T.A."/>
        </authorList>
    </citation>
    <scope>NUCLEOTIDE SEQUENCE [LARGE SCALE GENOMIC DNA]</scope>
</reference>